<dbReference type="InterPro" id="IPR036624">
    <property type="entry name" value="Hcp1-lik_sf"/>
</dbReference>
<sequence length="159" mass="16616">MDTIVLSIDSISGNSTLKEFSGKIIIDSFSHGVALPMNMDVGNTERTMGRPVFGEMSLSKMTDVSTPALYTACAAGTKLGDATLSIGRNEGGKFMLLVKYVLGNAMISNISTSGGGGGAMDSLSINFTKITSEYSQQNPDASKKGSSTFGWDMTTNTAS</sequence>
<dbReference type="InterPro" id="IPR008514">
    <property type="entry name" value="T6SS_Hcp"/>
</dbReference>
<evidence type="ECO:0000256" key="1">
    <source>
        <dbReference type="SAM" id="MobiDB-lite"/>
    </source>
</evidence>
<evidence type="ECO:0000313" key="2">
    <source>
        <dbReference type="EMBL" id="MCY0388376.1"/>
    </source>
</evidence>
<dbReference type="PANTHER" id="PTHR36152:SF1">
    <property type="entry name" value="UBIQUITIN-LIKE DOMAIN-CONTAINING PROTEIN"/>
    <property type="match status" value="1"/>
</dbReference>
<dbReference type="Proteomes" id="UP001082899">
    <property type="component" value="Unassembled WGS sequence"/>
</dbReference>
<dbReference type="EMBL" id="JAPMXC010000003">
    <property type="protein sequence ID" value="MCY0388376.1"/>
    <property type="molecule type" value="Genomic_DNA"/>
</dbReference>
<dbReference type="InterPro" id="IPR053165">
    <property type="entry name" value="HSI-I_assembly_Hcp1"/>
</dbReference>
<comment type="caution">
    <text evidence="2">The sequence shown here is derived from an EMBL/GenBank/DDBJ whole genome shotgun (WGS) entry which is preliminary data.</text>
</comment>
<name>A0ABT3ZP96_9BURK</name>
<gene>
    <name evidence="2" type="ORF">OVY01_14250</name>
</gene>
<accession>A0ABT3ZP96</accession>
<protein>
    <submittedName>
        <fullName evidence="2">Type VI secretion system tube protein Hcp</fullName>
    </submittedName>
</protein>
<dbReference type="RefSeq" id="WP_267848261.1">
    <property type="nucleotide sequence ID" value="NZ_JAPMXC010000003.1"/>
</dbReference>
<dbReference type="Gene3D" id="2.30.110.20">
    <property type="entry name" value="Hcp1-like"/>
    <property type="match status" value="1"/>
</dbReference>
<feature type="region of interest" description="Disordered" evidence="1">
    <location>
        <begin position="135"/>
        <end position="159"/>
    </location>
</feature>
<organism evidence="2 3">
    <name type="scientific">Robbsia betulipollinis</name>
    <dbReference type="NCBI Taxonomy" id="2981849"/>
    <lineage>
        <taxon>Bacteria</taxon>
        <taxon>Pseudomonadati</taxon>
        <taxon>Pseudomonadota</taxon>
        <taxon>Betaproteobacteria</taxon>
        <taxon>Burkholderiales</taxon>
        <taxon>Burkholderiaceae</taxon>
        <taxon>Robbsia</taxon>
    </lineage>
</organism>
<proteinExistence type="predicted"/>
<reference evidence="2" key="1">
    <citation type="submission" date="2022-11" db="EMBL/GenBank/DDBJ databases">
        <title>Robbsia betulipollinis sp. nov., isolated from pollen of birch (Betula pendula).</title>
        <authorList>
            <person name="Shi H."/>
            <person name="Ambika Manirajan B."/>
            <person name="Ratering S."/>
            <person name="Geissler-Plaum R."/>
            <person name="Schnell S."/>
        </authorList>
    </citation>
    <scope>NUCLEOTIDE SEQUENCE</scope>
    <source>
        <strain evidence="2">Bb-Pol-6</strain>
    </source>
</reference>
<dbReference type="SUPFAM" id="SSF141452">
    <property type="entry name" value="Hcp1-like"/>
    <property type="match status" value="1"/>
</dbReference>
<dbReference type="PANTHER" id="PTHR36152">
    <property type="entry name" value="CYTOPLASMIC PROTEIN-RELATED"/>
    <property type="match status" value="1"/>
</dbReference>
<keyword evidence="3" id="KW-1185">Reference proteome</keyword>
<evidence type="ECO:0000313" key="3">
    <source>
        <dbReference type="Proteomes" id="UP001082899"/>
    </source>
</evidence>
<dbReference type="Pfam" id="PF05638">
    <property type="entry name" value="T6SS_HCP"/>
    <property type="match status" value="1"/>
</dbReference>